<organism evidence="2 3">
    <name type="scientific">Sodaliphilus pleomorphus</name>
    <dbReference type="NCBI Taxonomy" id="2606626"/>
    <lineage>
        <taxon>Bacteria</taxon>
        <taxon>Pseudomonadati</taxon>
        <taxon>Bacteroidota</taxon>
        <taxon>Bacteroidia</taxon>
        <taxon>Bacteroidales</taxon>
        <taxon>Muribaculaceae</taxon>
        <taxon>Sodaliphilus</taxon>
    </lineage>
</organism>
<evidence type="ECO:0000256" key="1">
    <source>
        <dbReference type="SAM" id="SignalP"/>
    </source>
</evidence>
<evidence type="ECO:0000313" key="3">
    <source>
        <dbReference type="Proteomes" id="UP000483362"/>
    </source>
</evidence>
<dbReference type="RefSeq" id="WP_154327249.1">
    <property type="nucleotide sequence ID" value="NZ_CP045696.1"/>
</dbReference>
<dbReference type="Gene3D" id="2.60.40.3620">
    <property type="match status" value="2"/>
</dbReference>
<feature type="signal peptide" evidence="1">
    <location>
        <begin position="1"/>
        <end position="22"/>
    </location>
</feature>
<accession>A0A6L5XFY7</accession>
<dbReference type="EMBL" id="VULT01000021">
    <property type="protein sequence ID" value="MSS18417.1"/>
    <property type="molecule type" value="Genomic_DNA"/>
</dbReference>
<dbReference type="Proteomes" id="UP000483362">
    <property type="component" value="Unassembled WGS sequence"/>
</dbReference>
<proteinExistence type="predicted"/>
<feature type="chain" id="PRO_5026957565" evidence="1">
    <location>
        <begin position="23"/>
        <end position="408"/>
    </location>
</feature>
<dbReference type="PROSITE" id="PS51257">
    <property type="entry name" value="PROKAR_LIPOPROTEIN"/>
    <property type="match status" value="1"/>
</dbReference>
<keyword evidence="3" id="KW-1185">Reference proteome</keyword>
<dbReference type="AlphaFoldDB" id="A0A6L5XFY7"/>
<keyword evidence="1" id="KW-0732">Signal</keyword>
<comment type="caution">
    <text evidence="2">The sequence shown here is derived from an EMBL/GenBank/DDBJ whole genome shotgun (WGS) entry which is preliminary data.</text>
</comment>
<name>A0A6L5XFY7_9BACT</name>
<protein>
    <submittedName>
        <fullName evidence="2">SusF/SusE family outer membrane protein</fullName>
    </submittedName>
</protein>
<gene>
    <name evidence="2" type="ORF">FYJ29_11700</name>
</gene>
<sequence length="408" mass="43998">MKNIFKSTLLLLGCLAMLTACSDDNDSNPTFVEPSTFTLNTPSWAPNAIDLANSKTLPFTWSQPNYAGSAKAYPVAVNYSFEVSSTDSWTTSNVTADADKTGATVADYYILDDAYHTPSGSIDAAKLATALEYLSKWKEDAVPEVDTVFVRCKAQTPGPGGVTSTVYSNTVQVMVNPYYVELKDAPLELWYLVGNNIGAEDGGWKNSEAGTVPLLPVYGNDYDKKTGRGEIEWEGFLPAGTEFKLVNIIGNWDIQWGSSDGSLDNPVKNDGGAKNFTIATAGYYKVVLNTATDKLSITAVDGITPSVFTQISMPGSYQPGDGWDPTSNVMTAKNPLATENHDWTATVELKAGQQLKFAADGAWTTSWGSTVFPYGIGKLGGDNINVTADGTYTVYFNDITGYYYFVAQ</sequence>
<reference evidence="2 3" key="1">
    <citation type="submission" date="2019-08" db="EMBL/GenBank/DDBJ databases">
        <title>In-depth cultivation of the pig gut microbiome towards novel bacterial diversity and tailored functional studies.</title>
        <authorList>
            <person name="Wylensek D."/>
            <person name="Hitch T.C.A."/>
            <person name="Clavel T."/>
        </authorList>
    </citation>
    <scope>NUCLEOTIDE SEQUENCE [LARGE SCALE GENOMIC DNA]</scope>
    <source>
        <strain evidence="2 3">Oil-RF-744-WCA-WT-10</strain>
    </source>
</reference>
<evidence type="ECO:0000313" key="2">
    <source>
        <dbReference type="EMBL" id="MSS18417.1"/>
    </source>
</evidence>